<name>A0A2T3YVH0_TRIA4</name>
<dbReference type="STRING" id="1042311.A0A2T3YVH0"/>
<sequence length="257" mass="28182">MDGTSNDEMIKNKCSYAAGWATCTLPGRLEGLGINSKLVSMPIIGMGQTKASKVYWNQGVHCGANSFVALLPETKSAVIVLTNTRTANDAADWIGQLLLHTLLGGSLSLFPVRVSIDSAYKQHEDVFSRLVKANEPGIPRSPSFNKYAGIYATSNNIPVLIIWPEVYRGTKALHDYDPKKGKNVRAEMSVQFLNNKKTFLLWQLSGDSFTWCLDWDGMMMGHQPTGLPLEHYILHFDVKGDSLGDASILTGCKNLGS</sequence>
<evidence type="ECO:0008006" key="3">
    <source>
        <dbReference type="Google" id="ProtNLM"/>
    </source>
</evidence>
<keyword evidence="2" id="KW-1185">Reference proteome</keyword>
<accession>A0A2T3YVH0</accession>
<protein>
    <recommendedName>
        <fullName evidence="3">Beta-lactamase-related domain-containing protein</fullName>
    </recommendedName>
</protein>
<organism evidence="1 2">
    <name type="scientific">Trichoderma asperellum (strain ATCC 204424 / CBS 433.97 / NBRC 101777)</name>
    <dbReference type="NCBI Taxonomy" id="1042311"/>
    <lineage>
        <taxon>Eukaryota</taxon>
        <taxon>Fungi</taxon>
        <taxon>Dikarya</taxon>
        <taxon>Ascomycota</taxon>
        <taxon>Pezizomycotina</taxon>
        <taxon>Sordariomycetes</taxon>
        <taxon>Hypocreomycetidae</taxon>
        <taxon>Hypocreales</taxon>
        <taxon>Hypocreaceae</taxon>
        <taxon>Trichoderma</taxon>
    </lineage>
</organism>
<dbReference type="AlphaFoldDB" id="A0A2T3YVH0"/>
<dbReference type="Gene3D" id="3.40.710.10">
    <property type="entry name" value="DD-peptidase/beta-lactamase superfamily"/>
    <property type="match status" value="1"/>
</dbReference>
<gene>
    <name evidence="1" type="ORF">M441DRAFT_31153</name>
</gene>
<dbReference type="SUPFAM" id="SSF56601">
    <property type="entry name" value="beta-lactamase/transpeptidase-like"/>
    <property type="match status" value="1"/>
</dbReference>
<dbReference type="InterPro" id="IPR012338">
    <property type="entry name" value="Beta-lactam/transpept-like"/>
</dbReference>
<dbReference type="Proteomes" id="UP000240493">
    <property type="component" value="Unassembled WGS sequence"/>
</dbReference>
<dbReference type="OrthoDB" id="5946976at2759"/>
<evidence type="ECO:0000313" key="2">
    <source>
        <dbReference type="Proteomes" id="UP000240493"/>
    </source>
</evidence>
<reference evidence="1 2" key="1">
    <citation type="submission" date="2016-07" db="EMBL/GenBank/DDBJ databases">
        <title>Multiple horizontal gene transfer events from other fungi enriched the ability of initially mycotrophic Trichoderma (Ascomycota) to feed on dead plant biomass.</title>
        <authorList>
            <consortium name="DOE Joint Genome Institute"/>
            <person name="Aerts A."/>
            <person name="Atanasova L."/>
            <person name="Chenthamara K."/>
            <person name="Zhang J."/>
            <person name="Grujic M."/>
            <person name="Henrissat B."/>
            <person name="Kuo A."/>
            <person name="Salamov A."/>
            <person name="Lipzen A."/>
            <person name="Labutti K."/>
            <person name="Barry K."/>
            <person name="Miao Y."/>
            <person name="Rahimi M.J."/>
            <person name="Shen Q."/>
            <person name="Grigoriev I.V."/>
            <person name="Kubicek C.P."/>
            <person name="Druzhinina I.S."/>
        </authorList>
    </citation>
    <scope>NUCLEOTIDE SEQUENCE [LARGE SCALE GENOMIC DNA]</scope>
    <source>
        <strain evidence="1 2">CBS 433.97</strain>
    </source>
</reference>
<dbReference type="EMBL" id="KZ679270">
    <property type="protein sequence ID" value="PTB36568.1"/>
    <property type="molecule type" value="Genomic_DNA"/>
</dbReference>
<evidence type="ECO:0000313" key="1">
    <source>
        <dbReference type="EMBL" id="PTB36568.1"/>
    </source>
</evidence>
<proteinExistence type="predicted"/>